<keyword evidence="9" id="KW-1185">Reference proteome</keyword>
<comment type="similarity">
    <text evidence="2 6">Belongs to the RRF family.</text>
</comment>
<evidence type="ECO:0000313" key="8">
    <source>
        <dbReference type="EMBL" id="SFC06448.1"/>
    </source>
</evidence>
<dbReference type="PANTHER" id="PTHR20982:SF3">
    <property type="entry name" value="MITOCHONDRIAL RIBOSOME RECYCLING FACTOR PSEUDO 1"/>
    <property type="match status" value="1"/>
</dbReference>
<dbReference type="Proteomes" id="UP000199514">
    <property type="component" value="Unassembled WGS sequence"/>
</dbReference>
<dbReference type="RefSeq" id="WP_091509247.1">
    <property type="nucleotide sequence ID" value="NZ_FOLE01000002.1"/>
</dbReference>
<protein>
    <recommendedName>
        <fullName evidence="6">Ribosome-recycling factor</fullName>
        <shortName evidence="6">RRF</shortName>
    </recommendedName>
    <alternativeName>
        <fullName evidence="6">Ribosome-releasing factor</fullName>
    </alternativeName>
</protein>
<dbReference type="FunFam" id="3.30.1360.40:FF:000001">
    <property type="entry name" value="Ribosome-recycling factor"/>
    <property type="match status" value="1"/>
</dbReference>
<evidence type="ECO:0000313" key="9">
    <source>
        <dbReference type="Proteomes" id="UP000199514"/>
    </source>
</evidence>
<dbReference type="Gene3D" id="3.30.1360.40">
    <property type="match status" value="1"/>
</dbReference>
<evidence type="ECO:0000256" key="1">
    <source>
        <dbReference type="ARBA" id="ARBA00004496"/>
    </source>
</evidence>
<dbReference type="OrthoDB" id="9804006at2"/>
<dbReference type="GO" id="GO:0005829">
    <property type="term" value="C:cytosol"/>
    <property type="evidence" value="ECO:0007669"/>
    <property type="project" value="GOC"/>
</dbReference>
<evidence type="ECO:0000256" key="4">
    <source>
        <dbReference type="ARBA" id="ARBA00022917"/>
    </source>
</evidence>
<sequence length="186" mass="20918">MEEIKFYLDEAKEMMEKSLKHTAVEFNKIRAGKASPAMLDGLTVDYYGVPTPLSQASSITTPDARTIAIKPFEKKLITEIEKAIKNSDLGLNPQNDGEIVRLSIPPMTEERRRDLVKQVKVEAEAGKVRVRNVRKEINESLRKLLKEGASEDDVKNAEEKTQTLTDNYITKVDQLVAAKEAEIMTV</sequence>
<dbReference type="InterPro" id="IPR036191">
    <property type="entry name" value="RRF_sf"/>
</dbReference>
<feature type="domain" description="Ribosome recycling factor" evidence="7">
    <location>
        <begin position="25"/>
        <end position="184"/>
    </location>
</feature>
<evidence type="ECO:0000256" key="2">
    <source>
        <dbReference type="ARBA" id="ARBA00005912"/>
    </source>
</evidence>
<comment type="function">
    <text evidence="5 6">Responsible for the release of ribosomes from messenger RNA at the termination of protein biosynthesis. May increase the efficiency of translation by recycling ribosomes from one round of translation to another.</text>
</comment>
<dbReference type="EMBL" id="FOLE01000002">
    <property type="protein sequence ID" value="SFC06448.1"/>
    <property type="molecule type" value="Genomic_DNA"/>
</dbReference>
<dbReference type="Gene3D" id="1.10.132.20">
    <property type="entry name" value="Ribosome-recycling factor"/>
    <property type="match status" value="1"/>
</dbReference>
<dbReference type="GO" id="GO:0043023">
    <property type="term" value="F:ribosomal large subunit binding"/>
    <property type="evidence" value="ECO:0007669"/>
    <property type="project" value="TreeGrafter"/>
</dbReference>
<dbReference type="FunFam" id="1.10.132.20:FF:000001">
    <property type="entry name" value="Ribosome-recycling factor"/>
    <property type="match status" value="1"/>
</dbReference>
<dbReference type="PANTHER" id="PTHR20982">
    <property type="entry name" value="RIBOSOME RECYCLING FACTOR"/>
    <property type="match status" value="1"/>
</dbReference>
<dbReference type="STRING" id="927664.SAMN05421780_102446"/>
<comment type="subcellular location">
    <subcellularLocation>
        <location evidence="1 6">Cytoplasm</location>
    </subcellularLocation>
</comment>
<evidence type="ECO:0000256" key="6">
    <source>
        <dbReference type="HAMAP-Rule" id="MF_00040"/>
    </source>
</evidence>
<dbReference type="GO" id="GO:0002184">
    <property type="term" value="P:cytoplasmic translational termination"/>
    <property type="evidence" value="ECO:0007669"/>
    <property type="project" value="TreeGrafter"/>
</dbReference>
<accession>A0A1I1G9D6</accession>
<dbReference type="Pfam" id="PF01765">
    <property type="entry name" value="RRF"/>
    <property type="match status" value="1"/>
</dbReference>
<reference evidence="8 9" key="1">
    <citation type="submission" date="2016-10" db="EMBL/GenBank/DDBJ databases">
        <authorList>
            <person name="de Groot N.N."/>
        </authorList>
    </citation>
    <scope>NUCLEOTIDE SEQUENCE [LARGE SCALE GENOMIC DNA]</scope>
    <source>
        <strain evidence="8 9">DSM 6793</strain>
    </source>
</reference>
<keyword evidence="4 6" id="KW-0648">Protein biosynthesis</keyword>
<evidence type="ECO:0000256" key="5">
    <source>
        <dbReference type="ARBA" id="ARBA00025050"/>
    </source>
</evidence>
<evidence type="ECO:0000256" key="3">
    <source>
        <dbReference type="ARBA" id="ARBA00022490"/>
    </source>
</evidence>
<dbReference type="NCBIfam" id="TIGR00496">
    <property type="entry name" value="frr"/>
    <property type="match status" value="1"/>
</dbReference>
<proteinExistence type="inferred from homology"/>
<dbReference type="SUPFAM" id="SSF55194">
    <property type="entry name" value="Ribosome recycling factor, RRF"/>
    <property type="match status" value="1"/>
</dbReference>
<dbReference type="CDD" id="cd00520">
    <property type="entry name" value="RRF"/>
    <property type="match status" value="1"/>
</dbReference>
<gene>
    <name evidence="6" type="primary">frr</name>
    <name evidence="8" type="ORF">SAMN05421780_102446</name>
</gene>
<evidence type="ECO:0000259" key="7">
    <source>
        <dbReference type="Pfam" id="PF01765"/>
    </source>
</evidence>
<dbReference type="InterPro" id="IPR002661">
    <property type="entry name" value="Ribosome_recyc_fac"/>
</dbReference>
<dbReference type="AlphaFoldDB" id="A0A1I1G9D6"/>
<dbReference type="HAMAP" id="MF_00040">
    <property type="entry name" value="RRF"/>
    <property type="match status" value="1"/>
</dbReference>
<dbReference type="InterPro" id="IPR023584">
    <property type="entry name" value="Ribosome_recyc_fac_dom"/>
</dbReference>
<keyword evidence="3 6" id="KW-0963">Cytoplasm</keyword>
<name>A0A1I1G9D6_9BACT</name>
<organism evidence="8 9">
    <name type="scientific">Flexibacter flexilis DSM 6793</name>
    <dbReference type="NCBI Taxonomy" id="927664"/>
    <lineage>
        <taxon>Bacteria</taxon>
        <taxon>Pseudomonadati</taxon>
        <taxon>Bacteroidota</taxon>
        <taxon>Cytophagia</taxon>
        <taxon>Cytophagales</taxon>
        <taxon>Flexibacteraceae</taxon>
        <taxon>Flexibacter</taxon>
    </lineage>
</organism>